<protein>
    <submittedName>
        <fullName evidence="2">Uncharacterized protein</fullName>
    </submittedName>
</protein>
<evidence type="ECO:0000256" key="1">
    <source>
        <dbReference type="SAM" id="MobiDB-lite"/>
    </source>
</evidence>
<accession>A0A139AK97</accession>
<feature type="region of interest" description="Disordered" evidence="1">
    <location>
        <begin position="255"/>
        <end position="276"/>
    </location>
</feature>
<feature type="compositionally biased region" description="Basic and acidic residues" evidence="1">
    <location>
        <begin position="121"/>
        <end position="135"/>
    </location>
</feature>
<feature type="region of interest" description="Disordered" evidence="1">
    <location>
        <begin position="1"/>
        <end position="59"/>
    </location>
</feature>
<feature type="region of interest" description="Disordered" evidence="1">
    <location>
        <begin position="79"/>
        <end position="100"/>
    </location>
</feature>
<gene>
    <name evidence="2" type="ORF">M427DRAFT_30660</name>
</gene>
<feature type="region of interest" description="Disordered" evidence="1">
    <location>
        <begin position="113"/>
        <end position="137"/>
    </location>
</feature>
<evidence type="ECO:0000313" key="3">
    <source>
        <dbReference type="Proteomes" id="UP000070544"/>
    </source>
</evidence>
<sequence length="292" mass="32525">MVRPAPESDALTPYETRPRSWTAQDARLRYSRGATQFFGSDSSNSIENSRPSQDIEEARPLPPLSHLWFRNGRRIAPLGRTSGRMWYPPETSSSASTSNSRSAGMAFDLLLEDSDSDSSTDDDHLRVRPGRIEREGSEEDFLNADALNELLAEDVDVSTPVDPPRSYFEDTEDGMQTVIPAGAAAVTRRWAYFSEDAVPASDRPTYPAARYSTGWNVTPTSLSRYSLDANGNWLPQSLRRFSSLRERLQLENLDANGVPRPRGNITGAGVGGPTIGMKRKREDEVPWWEVGR</sequence>
<name>A0A139AK97_GONPJ</name>
<feature type="compositionally biased region" description="Low complexity" evidence="1">
    <location>
        <begin position="91"/>
        <end position="100"/>
    </location>
</feature>
<reference evidence="2 3" key="1">
    <citation type="journal article" date="2015" name="Genome Biol. Evol.">
        <title>Phylogenomic analyses indicate that early fungi evolved digesting cell walls of algal ancestors of land plants.</title>
        <authorList>
            <person name="Chang Y."/>
            <person name="Wang S."/>
            <person name="Sekimoto S."/>
            <person name="Aerts A.L."/>
            <person name="Choi C."/>
            <person name="Clum A."/>
            <person name="LaButti K.M."/>
            <person name="Lindquist E.A."/>
            <person name="Yee Ngan C."/>
            <person name="Ohm R.A."/>
            <person name="Salamov A.A."/>
            <person name="Grigoriev I.V."/>
            <person name="Spatafora J.W."/>
            <person name="Berbee M.L."/>
        </authorList>
    </citation>
    <scope>NUCLEOTIDE SEQUENCE [LARGE SCALE GENOMIC DNA]</scope>
    <source>
        <strain evidence="2 3">JEL478</strain>
    </source>
</reference>
<dbReference type="AlphaFoldDB" id="A0A139AK97"/>
<organism evidence="2 3">
    <name type="scientific">Gonapodya prolifera (strain JEL478)</name>
    <name type="common">Monoblepharis prolifera</name>
    <dbReference type="NCBI Taxonomy" id="1344416"/>
    <lineage>
        <taxon>Eukaryota</taxon>
        <taxon>Fungi</taxon>
        <taxon>Fungi incertae sedis</taxon>
        <taxon>Chytridiomycota</taxon>
        <taxon>Chytridiomycota incertae sedis</taxon>
        <taxon>Monoblepharidomycetes</taxon>
        <taxon>Monoblepharidales</taxon>
        <taxon>Gonapodyaceae</taxon>
        <taxon>Gonapodya</taxon>
    </lineage>
</organism>
<dbReference type="EMBL" id="KQ965748">
    <property type="protein sequence ID" value="KXS17197.1"/>
    <property type="molecule type" value="Genomic_DNA"/>
</dbReference>
<keyword evidence="3" id="KW-1185">Reference proteome</keyword>
<proteinExistence type="predicted"/>
<evidence type="ECO:0000313" key="2">
    <source>
        <dbReference type="EMBL" id="KXS17197.1"/>
    </source>
</evidence>
<dbReference type="Proteomes" id="UP000070544">
    <property type="component" value="Unassembled WGS sequence"/>
</dbReference>
<feature type="compositionally biased region" description="Polar residues" evidence="1">
    <location>
        <begin position="33"/>
        <end position="52"/>
    </location>
</feature>